<feature type="region of interest" description="Disordered" evidence="1">
    <location>
        <begin position="69"/>
        <end position="88"/>
    </location>
</feature>
<protein>
    <submittedName>
        <fullName evidence="4">DUF3152 domain-containing protein</fullName>
    </submittedName>
</protein>
<proteinExistence type="predicted"/>
<keyword evidence="2" id="KW-0472">Membrane</keyword>
<feature type="region of interest" description="Disordered" evidence="1">
    <location>
        <begin position="1"/>
        <end position="24"/>
    </location>
</feature>
<feature type="domain" description="DUF3152" evidence="3">
    <location>
        <begin position="81"/>
        <end position="253"/>
    </location>
</feature>
<evidence type="ECO:0000256" key="2">
    <source>
        <dbReference type="SAM" id="Phobius"/>
    </source>
</evidence>
<comment type="caution">
    <text evidence="4">The sequence shown here is derived from an EMBL/GenBank/DDBJ whole genome shotgun (WGS) entry which is preliminary data.</text>
</comment>
<organism evidence="4 5">
    <name type="scientific">Rugosimonospora acidiphila</name>
    <dbReference type="NCBI Taxonomy" id="556531"/>
    <lineage>
        <taxon>Bacteria</taxon>
        <taxon>Bacillati</taxon>
        <taxon>Actinomycetota</taxon>
        <taxon>Actinomycetes</taxon>
        <taxon>Micromonosporales</taxon>
        <taxon>Micromonosporaceae</taxon>
        <taxon>Rugosimonospora</taxon>
    </lineage>
</organism>
<evidence type="ECO:0000256" key="1">
    <source>
        <dbReference type="SAM" id="MobiDB-lite"/>
    </source>
</evidence>
<accession>A0ABP9SAM6</accession>
<evidence type="ECO:0000259" key="3">
    <source>
        <dbReference type="Pfam" id="PF11350"/>
    </source>
</evidence>
<keyword evidence="2" id="KW-0812">Transmembrane</keyword>
<dbReference type="Pfam" id="PF11350">
    <property type="entry name" value="DUF3152"/>
    <property type="match status" value="1"/>
</dbReference>
<name>A0ABP9SAM6_9ACTN</name>
<evidence type="ECO:0000313" key="4">
    <source>
        <dbReference type="EMBL" id="GAA5192938.1"/>
    </source>
</evidence>
<dbReference type="InterPro" id="IPR022603">
    <property type="entry name" value="DUF3152"/>
</dbReference>
<keyword evidence="2" id="KW-1133">Transmembrane helix</keyword>
<feature type="transmembrane region" description="Helical" evidence="2">
    <location>
        <begin position="30"/>
        <end position="51"/>
    </location>
</feature>
<evidence type="ECO:0000313" key="5">
    <source>
        <dbReference type="Proteomes" id="UP001501570"/>
    </source>
</evidence>
<dbReference type="SUPFAM" id="SSF55486">
    <property type="entry name" value="Metalloproteases ('zincins'), catalytic domain"/>
    <property type="match status" value="1"/>
</dbReference>
<dbReference type="EMBL" id="BAABJQ010000018">
    <property type="protein sequence ID" value="GAA5192938.1"/>
    <property type="molecule type" value="Genomic_DNA"/>
</dbReference>
<sequence length="275" mass="28822">MPPHSRRTGSANDPGPQEAGPARVRRRRTALLAAAVLTSLGVLGVIAAGVGSPASSGTSPKAGFVLHAGPPSSVPPGATPASFPKSGPGTWRYSGGRGSVLGGAGPVERYQVAVESNIAVDPGRFAAKVDRTLGDPRSWIAGRQFRLQRVPVGSPSDFTIYLATERTSAQMCAAGGNETDGYTSCQTSGHVIINLDRWNLSVPDYVHAHVPLDAYRTYVINHETGHQFGNGHELCPAAGRPAPVMEQQTLGLHGCTANPWPYLHGQRYAGPSGQY</sequence>
<keyword evidence="5" id="KW-1185">Reference proteome</keyword>
<dbReference type="Proteomes" id="UP001501570">
    <property type="component" value="Unassembled WGS sequence"/>
</dbReference>
<gene>
    <name evidence="4" type="ORF">GCM10023322_53620</name>
</gene>
<reference evidence="5" key="1">
    <citation type="journal article" date="2019" name="Int. J. Syst. Evol. Microbiol.">
        <title>The Global Catalogue of Microorganisms (GCM) 10K type strain sequencing project: providing services to taxonomists for standard genome sequencing and annotation.</title>
        <authorList>
            <consortium name="The Broad Institute Genomics Platform"/>
            <consortium name="The Broad Institute Genome Sequencing Center for Infectious Disease"/>
            <person name="Wu L."/>
            <person name="Ma J."/>
        </authorList>
    </citation>
    <scope>NUCLEOTIDE SEQUENCE [LARGE SCALE GENOMIC DNA]</scope>
    <source>
        <strain evidence="5">JCM 18304</strain>
    </source>
</reference>